<dbReference type="GO" id="GO:0006633">
    <property type="term" value="P:fatty acid biosynthetic process"/>
    <property type="evidence" value="ECO:0007669"/>
    <property type="project" value="TreeGrafter"/>
</dbReference>
<evidence type="ECO:0000256" key="2">
    <source>
        <dbReference type="ARBA" id="ARBA00006432"/>
    </source>
</evidence>
<evidence type="ECO:0000313" key="4">
    <source>
        <dbReference type="EMBL" id="RCG24494.1"/>
    </source>
</evidence>
<dbReference type="SUPFAM" id="SSF56801">
    <property type="entry name" value="Acetyl-CoA synthetase-like"/>
    <property type="match status" value="1"/>
</dbReference>
<evidence type="ECO:0000256" key="1">
    <source>
        <dbReference type="ARBA" id="ARBA00001957"/>
    </source>
</evidence>
<dbReference type="Proteomes" id="UP000253094">
    <property type="component" value="Unassembled WGS sequence"/>
</dbReference>
<dbReference type="InterPro" id="IPR000873">
    <property type="entry name" value="AMP-dep_synth/lig_dom"/>
</dbReference>
<dbReference type="Gene3D" id="3.40.50.1820">
    <property type="entry name" value="alpha/beta hydrolase"/>
    <property type="match status" value="1"/>
</dbReference>
<evidence type="ECO:0000313" key="5">
    <source>
        <dbReference type="Proteomes" id="UP000253094"/>
    </source>
</evidence>
<dbReference type="InterPro" id="IPR020802">
    <property type="entry name" value="TesA-like"/>
</dbReference>
<dbReference type="GO" id="GO:0005886">
    <property type="term" value="C:plasma membrane"/>
    <property type="evidence" value="ECO:0007669"/>
    <property type="project" value="TreeGrafter"/>
</dbReference>
<dbReference type="Gene3D" id="3.30.300.30">
    <property type="match status" value="1"/>
</dbReference>
<dbReference type="SMART" id="SM00824">
    <property type="entry name" value="PKS_TE"/>
    <property type="match status" value="1"/>
</dbReference>
<comment type="cofactor">
    <cofactor evidence="1">
        <name>pantetheine 4'-phosphate</name>
        <dbReference type="ChEBI" id="CHEBI:47942"/>
    </cofactor>
</comment>
<dbReference type="Gene3D" id="3.40.50.12780">
    <property type="entry name" value="N-terminal domain of ligase-like"/>
    <property type="match status" value="1"/>
</dbReference>
<accession>A0A367F292</accession>
<sequence length="920" mass="100627">MHSEKSFHSADVANLTELLLQAVHRRPASGVRYPTGSTPGDTEFQTYPELLAEAKCVLNGLRGRGLRPVTRVLLTLDRPADFIKAFWGCVLGGFVPCPVAPMRADPQRWAAHLEYLTGLLDAPLLVTTKDMADEVPEVTGLPVAQLEDLAGAVPADDLHRAESDALALLMLTSGSTGNAKAVMLTHANLLASMAAKAERLEVTEDDRPLNWINFDHIAAFEAHLLPMRAGATQSHVPPQAVLGDPLNFLRLIDAHRISLTFTPNFLLGQILKELPRAAGLTLDLSCLRHIISGGEATVRATATAFIDALGPHGMARTVLKPAFGMTETCAGSIFSTRFPQVDAGREFASLGHPVTGLRMRVADGDVAVPEGETGELQVRGPMVFGGYLNNEAATRAAFTADGWFRTGDLGTITEDGLALNGRSKDSIIVNGVNYFSHDIESVIERLDGVEKSYVAAFPSRAPGSDTEQLVIAFACAFPVTDEDRLHRLLTAIRNSVVLHWGFRPGLILPLTKADLPKTSLGKIERSRLRARLQAGEFAGIEAGLAEMTERQLGGYTAPRTEAERDLVEIYADLFGLDPRTIGATVSFFDLGGTSLDILRLKHRVEERFGVRDVPVIWLLREPTAAGLAARLDSPRPSGDADYEPLVPLQLTGSKTPLFCVHPGVGEVLVFVNLAKYLVNERPFYALRARGFGEGETHFTSFGEMVDTYVAAITARQPHGPYAIAGYSYGGAVAFEIAKVLEARGERVDFVGIFNLPPYIRSRMNELDFTEGAVNLAFFLELVTKQQAPQVVALLRASGMTERQQLQHLIDLAPRHRLVELDLDLEKFAAWVAIAQSMVMLGRDYEPSPGVESVTVFYAIPLKGTKEDWLYHQLRRWDDFTRGPNRYIDVPGEHYTLMGPKHVVSFQEILRQELDRALGGN</sequence>
<keyword evidence="4" id="KW-0378">Hydrolase</keyword>
<dbReference type="PROSITE" id="PS00455">
    <property type="entry name" value="AMP_BINDING"/>
    <property type="match status" value="1"/>
</dbReference>
<dbReference type="Pfam" id="PF00975">
    <property type="entry name" value="Thioesterase"/>
    <property type="match status" value="1"/>
</dbReference>
<dbReference type="InterPro" id="IPR020845">
    <property type="entry name" value="AMP-binding_CS"/>
</dbReference>
<name>A0A367F292_9ACTN</name>
<comment type="caution">
    <text evidence="4">The sequence shown here is derived from an EMBL/GenBank/DDBJ whole genome shotgun (WGS) entry which is preliminary data.</text>
</comment>
<dbReference type="AlphaFoldDB" id="A0A367F292"/>
<dbReference type="PANTHER" id="PTHR22754">
    <property type="entry name" value="DISCO-INTERACTING PROTEIN 2 DIP2 -RELATED"/>
    <property type="match status" value="1"/>
</dbReference>
<dbReference type="PROSITE" id="PS50075">
    <property type="entry name" value="CARRIER"/>
    <property type="match status" value="1"/>
</dbReference>
<dbReference type="Pfam" id="PF00501">
    <property type="entry name" value="AMP-binding"/>
    <property type="match status" value="1"/>
</dbReference>
<feature type="domain" description="Carrier" evidence="3">
    <location>
        <begin position="557"/>
        <end position="635"/>
    </location>
</feature>
<dbReference type="GO" id="GO:0070566">
    <property type="term" value="F:adenylyltransferase activity"/>
    <property type="evidence" value="ECO:0007669"/>
    <property type="project" value="TreeGrafter"/>
</dbReference>
<proteinExistence type="inferred from homology"/>
<dbReference type="InterPro" id="IPR009081">
    <property type="entry name" value="PP-bd_ACP"/>
</dbReference>
<dbReference type="SUPFAM" id="SSF53474">
    <property type="entry name" value="alpha/beta-Hydrolases"/>
    <property type="match status" value="1"/>
</dbReference>
<dbReference type="GO" id="GO:0016787">
    <property type="term" value="F:hydrolase activity"/>
    <property type="evidence" value="ECO:0007669"/>
    <property type="project" value="UniProtKB-KW"/>
</dbReference>
<dbReference type="InterPro" id="IPR029058">
    <property type="entry name" value="AB_hydrolase_fold"/>
</dbReference>
<dbReference type="InterPro" id="IPR045851">
    <property type="entry name" value="AMP-bd_C_sf"/>
</dbReference>
<dbReference type="InterPro" id="IPR001031">
    <property type="entry name" value="Thioesterase"/>
</dbReference>
<dbReference type="RefSeq" id="WP_114032821.1">
    <property type="nucleotide sequence ID" value="NZ_QOIL01000024.1"/>
</dbReference>
<comment type="similarity">
    <text evidence="2">Belongs to the ATP-dependent AMP-binding enzyme family.</text>
</comment>
<dbReference type="Gene3D" id="1.10.1200.10">
    <property type="entry name" value="ACP-like"/>
    <property type="match status" value="1"/>
</dbReference>
<keyword evidence="5" id="KW-1185">Reference proteome</keyword>
<dbReference type="InterPro" id="IPR036736">
    <property type="entry name" value="ACP-like_sf"/>
</dbReference>
<gene>
    <name evidence="4" type="ORF">DQ384_33170</name>
</gene>
<dbReference type="SUPFAM" id="SSF47336">
    <property type="entry name" value="ACP-like"/>
    <property type="match status" value="1"/>
</dbReference>
<dbReference type="InterPro" id="IPR042099">
    <property type="entry name" value="ANL_N_sf"/>
</dbReference>
<dbReference type="PANTHER" id="PTHR22754:SF32">
    <property type="entry name" value="DISCO-INTERACTING PROTEIN 2"/>
    <property type="match status" value="1"/>
</dbReference>
<dbReference type="EMBL" id="QOIL01000024">
    <property type="protein sequence ID" value="RCG24494.1"/>
    <property type="molecule type" value="Genomic_DNA"/>
</dbReference>
<protein>
    <submittedName>
        <fullName evidence="4">Alpha/beta fold hydrolase</fullName>
    </submittedName>
</protein>
<evidence type="ECO:0000259" key="3">
    <source>
        <dbReference type="PROSITE" id="PS50075"/>
    </source>
</evidence>
<organism evidence="4 5">
    <name type="scientific">Sphaerisporangium album</name>
    <dbReference type="NCBI Taxonomy" id="509200"/>
    <lineage>
        <taxon>Bacteria</taxon>
        <taxon>Bacillati</taxon>
        <taxon>Actinomycetota</taxon>
        <taxon>Actinomycetes</taxon>
        <taxon>Streptosporangiales</taxon>
        <taxon>Streptosporangiaceae</taxon>
        <taxon>Sphaerisporangium</taxon>
    </lineage>
</organism>
<dbReference type="OrthoDB" id="3671040at2"/>
<reference evidence="4 5" key="1">
    <citation type="submission" date="2018-06" db="EMBL/GenBank/DDBJ databases">
        <title>Sphaerisporangium craniellae sp. nov., isolated from a marine sponge in the South China Sea.</title>
        <authorList>
            <person name="Li L."/>
        </authorList>
    </citation>
    <scope>NUCLEOTIDE SEQUENCE [LARGE SCALE GENOMIC DNA]</scope>
    <source>
        <strain evidence="4 5">CCTCC AA 208026</strain>
    </source>
</reference>
<dbReference type="Pfam" id="PF00550">
    <property type="entry name" value="PP-binding"/>
    <property type="match status" value="1"/>
</dbReference>